<name>A0ABW1JUI4_9NOCA</name>
<accession>A0ABW1JUI4</accession>
<organism evidence="2 3">
    <name type="scientific">Nocardia lasii</name>
    <dbReference type="NCBI Taxonomy" id="1616107"/>
    <lineage>
        <taxon>Bacteria</taxon>
        <taxon>Bacillati</taxon>
        <taxon>Actinomycetota</taxon>
        <taxon>Actinomycetes</taxon>
        <taxon>Mycobacteriales</taxon>
        <taxon>Nocardiaceae</taxon>
        <taxon>Nocardia</taxon>
    </lineage>
</organism>
<keyword evidence="1" id="KW-0472">Membrane</keyword>
<feature type="transmembrane region" description="Helical" evidence="1">
    <location>
        <begin position="7"/>
        <end position="24"/>
    </location>
</feature>
<keyword evidence="3" id="KW-1185">Reference proteome</keyword>
<evidence type="ECO:0000256" key="1">
    <source>
        <dbReference type="SAM" id="Phobius"/>
    </source>
</evidence>
<proteinExistence type="predicted"/>
<dbReference type="EMBL" id="JBHSQN010000010">
    <property type="protein sequence ID" value="MFC6012288.1"/>
    <property type="molecule type" value="Genomic_DNA"/>
</dbReference>
<feature type="transmembrane region" description="Helical" evidence="1">
    <location>
        <begin position="74"/>
        <end position="93"/>
    </location>
</feature>
<feature type="transmembrane region" description="Helical" evidence="1">
    <location>
        <begin position="108"/>
        <end position="129"/>
    </location>
</feature>
<keyword evidence="1" id="KW-0812">Transmembrane</keyword>
<feature type="transmembrane region" description="Helical" evidence="1">
    <location>
        <begin position="44"/>
        <end position="62"/>
    </location>
</feature>
<evidence type="ECO:0000313" key="2">
    <source>
        <dbReference type="EMBL" id="MFC6012288.1"/>
    </source>
</evidence>
<gene>
    <name evidence="2" type="ORF">ACFP3H_14605</name>
</gene>
<keyword evidence="1" id="KW-1133">Transmembrane helix</keyword>
<sequence length="371" mass="41090">MRIPSRILPAVVLGALTCAILAIFGRKTTSNHTANETYFPDGLFLATILSLVISIGATFVIDRAFGKSERAPRWYCIGFAVGVVLFLFGFPWANLDWGGGQAFTQLEWWRAPVIAALAYLAAAVLDAYAREQRERAAALEQRQRDSRARAERQRHLGESLQRCTDGALEAFEELPSHLFAARDTLDQAEQLFRENAYAPFWSAIEAGTAHLGRFSATLVRLRLFAADYATAASEYEGVAPPFPVDTASVDQLAVHQVLVARLHERVRPAQRDFHFASIYEQRKTNTILVAGFGTLASAIETMGAHLANEIADLRTGVSTMSTSLSSELSGMHSSLTTYHRDRSHVDGELLHRHDRVVSMLDNIQRGHRPLL</sequence>
<dbReference type="RefSeq" id="WP_378605591.1">
    <property type="nucleotide sequence ID" value="NZ_JBHSQN010000010.1"/>
</dbReference>
<protein>
    <submittedName>
        <fullName evidence="2">Uncharacterized protein</fullName>
    </submittedName>
</protein>
<reference evidence="3" key="1">
    <citation type="journal article" date="2019" name="Int. J. Syst. Evol. Microbiol.">
        <title>The Global Catalogue of Microorganisms (GCM) 10K type strain sequencing project: providing services to taxonomists for standard genome sequencing and annotation.</title>
        <authorList>
            <consortium name="The Broad Institute Genomics Platform"/>
            <consortium name="The Broad Institute Genome Sequencing Center for Infectious Disease"/>
            <person name="Wu L."/>
            <person name="Ma J."/>
        </authorList>
    </citation>
    <scope>NUCLEOTIDE SEQUENCE [LARGE SCALE GENOMIC DNA]</scope>
    <source>
        <strain evidence="3">CCUG 36956</strain>
    </source>
</reference>
<dbReference type="Proteomes" id="UP001596223">
    <property type="component" value="Unassembled WGS sequence"/>
</dbReference>
<comment type="caution">
    <text evidence="2">The sequence shown here is derived from an EMBL/GenBank/DDBJ whole genome shotgun (WGS) entry which is preliminary data.</text>
</comment>
<evidence type="ECO:0000313" key="3">
    <source>
        <dbReference type="Proteomes" id="UP001596223"/>
    </source>
</evidence>